<dbReference type="CDD" id="cd01098">
    <property type="entry name" value="PAN_AP_plant"/>
    <property type="match status" value="1"/>
</dbReference>
<dbReference type="FunFam" id="3.30.200.20:FF:000039">
    <property type="entry name" value="receptor-like protein kinase FERONIA"/>
    <property type="match status" value="1"/>
</dbReference>
<dbReference type="SMART" id="SM00220">
    <property type="entry name" value="S_TKc"/>
    <property type="match status" value="1"/>
</dbReference>
<keyword evidence="4 11" id="KW-0808">Transferase</keyword>
<evidence type="ECO:0000256" key="6">
    <source>
        <dbReference type="ARBA" id="ARBA00022741"/>
    </source>
</evidence>
<keyword evidence="10" id="KW-0325">Glycoprotein</keyword>
<keyword evidence="7 11" id="KW-0418">Kinase</keyword>
<evidence type="ECO:0000256" key="4">
    <source>
        <dbReference type="ARBA" id="ARBA00022679"/>
    </source>
</evidence>
<comment type="subcellular location">
    <subcellularLocation>
        <location evidence="1">Cell membrane</location>
        <topology evidence="1">Single-pass type I membrane protein</topology>
    </subcellularLocation>
</comment>
<evidence type="ECO:0000256" key="3">
    <source>
        <dbReference type="ARBA" id="ARBA00022527"/>
    </source>
</evidence>
<dbReference type="EC" id="2.7.11.1" evidence="11"/>
<feature type="domain" description="Bulb-type lectin" evidence="15">
    <location>
        <begin position="25"/>
        <end position="157"/>
    </location>
</feature>
<dbReference type="PANTHER" id="PTHR27002:SF1082">
    <property type="entry name" value="OS06G0693000 PROTEIN"/>
    <property type="match status" value="1"/>
</dbReference>
<evidence type="ECO:0000256" key="1">
    <source>
        <dbReference type="ARBA" id="ARBA00004251"/>
    </source>
</evidence>
<dbReference type="GO" id="GO:0005886">
    <property type="term" value="C:plasma membrane"/>
    <property type="evidence" value="ECO:0007669"/>
    <property type="project" value="UniProtKB-SubCell"/>
</dbReference>
<dbReference type="PANTHER" id="PTHR27002">
    <property type="entry name" value="RECEPTOR-LIKE SERINE/THREONINE-PROTEIN KINASE SD1-8"/>
    <property type="match status" value="1"/>
</dbReference>
<feature type="region of interest" description="Disordered" evidence="12">
    <location>
        <begin position="826"/>
        <end position="848"/>
    </location>
</feature>
<dbReference type="PROSITE" id="PS50948">
    <property type="entry name" value="PAN"/>
    <property type="match status" value="1"/>
</dbReference>
<evidence type="ECO:0000259" key="14">
    <source>
        <dbReference type="PROSITE" id="PS50011"/>
    </source>
</evidence>
<evidence type="ECO:0000256" key="12">
    <source>
        <dbReference type="SAM" id="MobiDB-lite"/>
    </source>
</evidence>
<sequence length="848" mass="94916">MANHQTVISYYIVLILVPFVWSSNTLTANHILSISSNRTMISPGNVFELGFFKLAGSNTKEDSERWYLGLWFYKASSKMKPLWVANRETPLYDSKGALKIYKSNLVIVNQSGNIIWSSSNAVVHSPPKTSSVVAEILSNGNFVLRYSDDNRGDSFLWESFDYPTDTLLPGSDSAKGVNRSLTSWISNNKPSIGIYSYALLSRNQEMFLLDAKSSPQLSWSPTTREKNLIWHAPRDDCDRFGLICGSNSVCSLEKEDVHEFASCTCFKGFKPRNLWGWLLTDMTEGCQRISRLNCTGNGFQVLKNVKLPDTKDAGVERSIGPKECRQRCIEDCSCTGFANVELDCFLYSSDLLDLRTLQSGQQLYVKMATSYLGVIIGGGGTICTVLAFTILWWCWKRMQKPSGATDLLIDGDRTDSYEVVAARVQRIEFLTIAEATNDFCDSNILGKGGFDTVYKGKLVEGTDIAVKRLTRVSDSGTSQFLNERMQKPSGATDLLIDGDRTDSYEVVAARVQRIEFLTIAEATNDFCDSNILGKGGFDTVYKGKLVEGTDIAVKRLTRVSDSGTSQFLNEVNLISELQHFNVISLLGYCFHSDEHILVFEYHANRSLDLYIFGSTESSKLSWKIRHKIIKGIARGMTYLHHDSCVTIIHRDLKVSNILLDKDMNPKISDFGISRLVSRDHIQTNTKKVSGTRGYIAPECWSDKIFTKKTDVFSFGVVILEIISGKANYKFTNSKGETSLLTCMWRNWEEESLIEVVDPSIMDSSSSPLTMIQIVRYTQIGLLCVQNIPQDRPTMSSLVVMFESSTELPRPKPPVCFNSDTTYSTFETGSTSTSITRPTSEYQSTIEPS</sequence>
<feature type="transmembrane region" description="Helical" evidence="13">
    <location>
        <begin position="7"/>
        <end position="26"/>
    </location>
</feature>
<evidence type="ECO:0000256" key="2">
    <source>
        <dbReference type="ARBA" id="ARBA00022475"/>
    </source>
</evidence>
<reference evidence="17" key="1">
    <citation type="submission" date="2019-12" db="EMBL/GenBank/DDBJ databases">
        <title>Genome sequencing and annotation of Brassica cretica.</title>
        <authorList>
            <person name="Studholme D.J."/>
            <person name="Sarris P."/>
        </authorList>
    </citation>
    <scope>NUCLEOTIDE SEQUENCE</scope>
    <source>
        <strain evidence="17">PFS-109/04</strain>
        <tissue evidence="17">Leaf</tissue>
    </source>
</reference>
<evidence type="ECO:0000259" key="15">
    <source>
        <dbReference type="PROSITE" id="PS50927"/>
    </source>
</evidence>
<evidence type="ECO:0000256" key="5">
    <source>
        <dbReference type="ARBA" id="ARBA00022729"/>
    </source>
</evidence>
<keyword evidence="13" id="KW-1133">Transmembrane helix</keyword>
<dbReference type="InterPro" id="IPR001245">
    <property type="entry name" value="Ser-Thr/Tyr_kinase_cat_dom"/>
</dbReference>
<organism evidence="17 18">
    <name type="scientific">Brassica cretica</name>
    <name type="common">Mustard</name>
    <dbReference type="NCBI Taxonomy" id="69181"/>
    <lineage>
        <taxon>Eukaryota</taxon>
        <taxon>Viridiplantae</taxon>
        <taxon>Streptophyta</taxon>
        <taxon>Embryophyta</taxon>
        <taxon>Tracheophyta</taxon>
        <taxon>Spermatophyta</taxon>
        <taxon>Magnoliopsida</taxon>
        <taxon>eudicotyledons</taxon>
        <taxon>Gunneridae</taxon>
        <taxon>Pentapetalae</taxon>
        <taxon>rosids</taxon>
        <taxon>malvids</taxon>
        <taxon>Brassicales</taxon>
        <taxon>Brassicaceae</taxon>
        <taxon>Brassiceae</taxon>
        <taxon>Brassica</taxon>
    </lineage>
</organism>
<dbReference type="Gene3D" id="1.10.510.10">
    <property type="entry name" value="Transferase(Phosphotransferase) domain 1"/>
    <property type="match status" value="1"/>
</dbReference>
<keyword evidence="5" id="KW-0732">Signal</keyword>
<gene>
    <name evidence="17" type="ORF">F2Q69_00015178</name>
</gene>
<dbReference type="InterPro" id="IPR003609">
    <property type="entry name" value="Pan_app"/>
</dbReference>
<dbReference type="SMART" id="SM00473">
    <property type="entry name" value="PAN_AP"/>
    <property type="match status" value="1"/>
</dbReference>
<comment type="catalytic activity">
    <reaction evidence="11">
        <text>L-threonyl-[protein] + ATP = O-phospho-L-threonyl-[protein] + ADP + H(+)</text>
        <dbReference type="Rhea" id="RHEA:46608"/>
        <dbReference type="Rhea" id="RHEA-COMP:11060"/>
        <dbReference type="Rhea" id="RHEA-COMP:11605"/>
        <dbReference type="ChEBI" id="CHEBI:15378"/>
        <dbReference type="ChEBI" id="CHEBI:30013"/>
        <dbReference type="ChEBI" id="CHEBI:30616"/>
        <dbReference type="ChEBI" id="CHEBI:61977"/>
        <dbReference type="ChEBI" id="CHEBI:456216"/>
        <dbReference type="EC" id="2.7.11.1"/>
    </reaction>
</comment>
<evidence type="ECO:0000256" key="7">
    <source>
        <dbReference type="ARBA" id="ARBA00022777"/>
    </source>
</evidence>
<dbReference type="InterPro" id="IPR000719">
    <property type="entry name" value="Prot_kinase_dom"/>
</dbReference>
<dbReference type="Pfam" id="PF08276">
    <property type="entry name" value="PAN_2"/>
    <property type="match status" value="1"/>
</dbReference>
<feature type="domain" description="Apple" evidence="16">
    <location>
        <begin position="294"/>
        <end position="368"/>
    </location>
</feature>
<dbReference type="Proteomes" id="UP000712600">
    <property type="component" value="Unassembled WGS sequence"/>
</dbReference>
<dbReference type="EMBL" id="QGKX02000996">
    <property type="protein sequence ID" value="KAF3560392.1"/>
    <property type="molecule type" value="Genomic_DNA"/>
</dbReference>
<feature type="transmembrane region" description="Helical" evidence="13">
    <location>
        <begin position="371"/>
        <end position="395"/>
    </location>
</feature>
<evidence type="ECO:0000256" key="8">
    <source>
        <dbReference type="ARBA" id="ARBA00022840"/>
    </source>
</evidence>
<accession>A0A8S9R9S2</accession>
<evidence type="ECO:0000256" key="13">
    <source>
        <dbReference type="SAM" id="Phobius"/>
    </source>
</evidence>
<keyword evidence="9" id="KW-1015">Disulfide bond</keyword>
<dbReference type="Gene3D" id="2.90.10.10">
    <property type="entry name" value="Bulb-type lectin domain"/>
    <property type="match status" value="1"/>
</dbReference>
<feature type="domain" description="Protein kinase" evidence="14">
    <location>
        <begin position="526"/>
        <end position="807"/>
    </location>
</feature>
<dbReference type="InterPro" id="IPR036426">
    <property type="entry name" value="Bulb-type_lectin_dom_sf"/>
</dbReference>
<comment type="caution">
    <text evidence="17">The sequence shown here is derived from an EMBL/GenBank/DDBJ whole genome shotgun (WGS) entry which is preliminary data.</text>
</comment>
<dbReference type="FunFam" id="1.10.510.10:FF:000384">
    <property type="entry name" value="G-type lectin S-receptor-like serine/threonine-protein kinase"/>
    <property type="match status" value="1"/>
</dbReference>
<keyword evidence="8 11" id="KW-0067">ATP-binding</keyword>
<keyword evidence="13" id="KW-0812">Transmembrane</keyword>
<evidence type="ECO:0000256" key="9">
    <source>
        <dbReference type="ARBA" id="ARBA00023157"/>
    </source>
</evidence>
<dbReference type="InterPro" id="IPR001480">
    <property type="entry name" value="Bulb-type_lectin_dom"/>
</dbReference>
<evidence type="ECO:0000313" key="17">
    <source>
        <dbReference type="EMBL" id="KAF3560392.1"/>
    </source>
</evidence>
<protein>
    <recommendedName>
        <fullName evidence="11">Receptor-like serine/threonine-protein kinase</fullName>
        <ecNumber evidence="11">2.7.11.1</ecNumber>
    </recommendedName>
</protein>
<dbReference type="InterPro" id="IPR008271">
    <property type="entry name" value="Ser/Thr_kinase_AS"/>
</dbReference>
<dbReference type="SUPFAM" id="SSF51110">
    <property type="entry name" value="alpha-D-mannose-specific plant lectins"/>
    <property type="match status" value="1"/>
</dbReference>
<proteinExistence type="inferred from homology"/>
<dbReference type="PROSITE" id="PS00108">
    <property type="entry name" value="PROTEIN_KINASE_ST"/>
    <property type="match status" value="1"/>
</dbReference>
<comment type="catalytic activity">
    <reaction evidence="11">
        <text>L-seryl-[protein] + ATP = O-phospho-L-seryl-[protein] + ADP + H(+)</text>
        <dbReference type="Rhea" id="RHEA:17989"/>
        <dbReference type="Rhea" id="RHEA-COMP:9863"/>
        <dbReference type="Rhea" id="RHEA-COMP:11604"/>
        <dbReference type="ChEBI" id="CHEBI:15378"/>
        <dbReference type="ChEBI" id="CHEBI:29999"/>
        <dbReference type="ChEBI" id="CHEBI:30616"/>
        <dbReference type="ChEBI" id="CHEBI:83421"/>
        <dbReference type="ChEBI" id="CHEBI:456216"/>
        <dbReference type="EC" id="2.7.11.1"/>
    </reaction>
</comment>
<dbReference type="Pfam" id="PF01453">
    <property type="entry name" value="B_lectin"/>
    <property type="match status" value="1"/>
</dbReference>
<dbReference type="GO" id="GO:0004674">
    <property type="term" value="F:protein serine/threonine kinase activity"/>
    <property type="evidence" value="ECO:0007669"/>
    <property type="project" value="UniProtKB-KW"/>
</dbReference>
<dbReference type="InterPro" id="IPR024171">
    <property type="entry name" value="SRK-like_kinase"/>
</dbReference>
<dbReference type="AlphaFoldDB" id="A0A8S9R9S2"/>
<evidence type="ECO:0000259" key="16">
    <source>
        <dbReference type="PROSITE" id="PS50948"/>
    </source>
</evidence>
<dbReference type="InterPro" id="IPR011009">
    <property type="entry name" value="Kinase-like_dom_sf"/>
</dbReference>
<dbReference type="Pfam" id="PF07714">
    <property type="entry name" value="PK_Tyr_Ser-Thr"/>
    <property type="match status" value="1"/>
</dbReference>
<dbReference type="CDD" id="cd00028">
    <property type="entry name" value="B_lectin"/>
    <property type="match status" value="1"/>
</dbReference>
<evidence type="ECO:0000256" key="10">
    <source>
        <dbReference type="ARBA" id="ARBA00023180"/>
    </source>
</evidence>
<evidence type="ECO:0000256" key="11">
    <source>
        <dbReference type="PIRNR" id="PIRNR000641"/>
    </source>
</evidence>
<dbReference type="PIRSF" id="PIRSF000641">
    <property type="entry name" value="SRK"/>
    <property type="match status" value="1"/>
</dbReference>
<name>A0A8S9R9S2_BRACR</name>
<evidence type="ECO:0000313" key="18">
    <source>
        <dbReference type="Proteomes" id="UP000712600"/>
    </source>
</evidence>
<dbReference type="PROSITE" id="PS50011">
    <property type="entry name" value="PROTEIN_KINASE_DOM"/>
    <property type="match status" value="1"/>
</dbReference>
<dbReference type="Gene3D" id="3.30.200.20">
    <property type="entry name" value="Phosphorylase Kinase, domain 1"/>
    <property type="match status" value="2"/>
</dbReference>
<dbReference type="SUPFAM" id="SSF56112">
    <property type="entry name" value="Protein kinase-like (PK-like)"/>
    <property type="match status" value="2"/>
</dbReference>
<dbReference type="PROSITE" id="PS50927">
    <property type="entry name" value="BULB_LECTIN"/>
    <property type="match status" value="1"/>
</dbReference>
<keyword evidence="13" id="KW-0472">Membrane</keyword>
<keyword evidence="6 11" id="KW-0547">Nucleotide-binding</keyword>
<keyword evidence="2" id="KW-1003">Cell membrane</keyword>
<dbReference type="GO" id="GO:0005524">
    <property type="term" value="F:ATP binding"/>
    <property type="evidence" value="ECO:0007669"/>
    <property type="project" value="UniProtKB-KW"/>
</dbReference>
<dbReference type="CDD" id="cd14066">
    <property type="entry name" value="STKc_IRAK"/>
    <property type="match status" value="1"/>
</dbReference>
<dbReference type="SMART" id="SM00108">
    <property type="entry name" value="B_lectin"/>
    <property type="match status" value="1"/>
</dbReference>
<dbReference type="GO" id="GO:0060320">
    <property type="term" value="P:rejection of self pollen"/>
    <property type="evidence" value="ECO:0007669"/>
    <property type="project" value="UniProtKB-KW"/>
</dbReference>
<keyword evidence="3 11" id="KW-0723">Serine/threonine-protein kinase</keyword>
<comment type="similarity">
    <text evidence="11">Belongs to the protein kinase superfamily. Ser/Thr protein kinase family.</text>
</comment>